<dbReference type="Proteomes" id="UP001185922">
    <property type="component" value="Unassembled WGS sequence"/>
</dbReference>
<sequence>MKRFSTALAVLVIALMAALGLGTAAPAQAAPAGGIENGTYWFHSPGYFGAVNRDPATVRGGVLSVRYGPVVNHYRLARTSYGAIHDNGVGFRMALVKRAPGRYGGTLYYYGIPGGQISLTKR</sequence>
<evidence type="ECO:0000256" key="1">
    <source>
        <dbReference type="SAM" id="SignalP"/>
    </source>
</evidence>
<dbReference type="AlphaFoldDB" id="A0AAE4R2F5"/>
<gene>
    <name evidence="2" type="ORF">R3Q15_09545</name>
</gene>
<organism evidence="2 3">
    <name type="scientific">Gordonia amicalis</name>
    <dbReference type="NCBI Taxonomy" id="89053"/>
    <lineage>
        <taxon>Bacteria</taxon>
        <taxon>Bacillati</taxon>
        <taxon>Actinomycetota</taxon>
        <taxon>Actinomycetes</taxon>
        <taxon>Mycobacteriales</taxon>
        <taxon>Gordoniaceae</taxon>
        <taxon>Gordonia</taxon>
    </lineage>
</organism>
<name>A0AAE4R2F5_9ACTN</name>
<proteinExistence type="predicted"/>
<comment type="caution">
    <text evidence="2">The sequence shown here is derived from an EMBL/GenBank/DDBJ whole genome shotgun (WGS) entry which is preliminary data.</text>
</comment>
<keyword evidence="1" id="KW-0732">Signal</keyword>
<reference evidence="2" key="1">
    <citation type="submission" date="2023-10" db="EMBL/GenBank/DDBJ databases">
        <title>Development of a sustainable strategy for remediation of hydrocarbon-contaminated territories based on the waste exchange concept.</title>
        <authorList>
            <person name="Krivoruchko A."/>
        </authorList>
    </citation>
    <scope>NUCLEOTIDE SEQUENCE</scope>
    <source>
        <strain evidence="2">IEGM 1279</strain>
    </source>
</reference>
<dbReference type="RefSeq" id="WP_168700893.1">
    <property type="nucleotide sequence ID" value="NZ_JAWLKH010000007.1"/>
</dbReference>
<protein>
    <submittedName>
        <fullName evidence="2">Uncharacterized protein</fullName>
    </submittedName>
</protein>
<evidence type="ECO:0000313" key="2">
    <source>
        <dbReference type="EMBL" id="MDV6312125.1"/>
    </source>
</evidence>
<feature type="chain" id="PRO_5042174516" evidence="1">
    <location>
        <begin position="30"/>
        <end position="122"/>
    </location>
</feature>
<accession>A0AAE4R2F5</accession>
<dbReference type="EMBL" id="JAWLKH010000007">
    <property type="protein sequence ID" value="MDV6312125.1"/>
    <property type="molecule type" value="Genomic_DNA"/>
</dbReference>
<feature type="signal peptide" evidence="1">
    <location>
        <begin position="1"/>
        <end position="29"/>
    </location>
</feature>
<evidence type="ECO:0000313" key="3">
    <source>
        <dbReference type="Proteomes" id="UP001185922"/>
    </source>
</evidence>